<reference evidence="3 4" key="3">
    <citation type="submission" date="2019-11" db="EMBL/GenBank/DDBJ databases">
        <title>A de novo genome assembly of a pear dwarfing rootstock.</title>
        <authorList>
            <person name="Wang F."/>
            <person name="Wang J."/>
            <person name="Li S."/>
            <person name="Zhang Y."/>
            <person name="Fang M."/>
            <person name="Ma L."/>
            <person name="Zhao Y."/>
            <person name="Jiang S."/>
        </authorList>
    </citation>
    <scope>NUCLEOTIDE SEQUENCE [LARGE SCALE GENOMIC DNA]</scope>
    <source>
        <strain evidence="3">S2</strain>
        <tissue evidence="3">Leaf</tissue>
    </source>
</reference>
<comment type="caution">
    <text evidence="3">The sequence shown here is derived from an EMBL/GenBank/DDBJ whole genome shotgun (WGS) entry which is preliminary data.</text>
</comment>
<evidence type="ECO:0000313" key="3">
    <source>
        <dbReference type="EMBL" id="KAB2610420.1"/>
    </source>
</evidence>
<protein>
    <submittedName>
        <fullName evidence="3">Phenolic glucoside malonyltransferase 1-like</fullName>
    </submittedName>
</protein>
<gene>
    <name evidence="3" type="ORF">D8674_018452</name>
</gene>
<dbReference type="PANTHER" id="PTHR31625">
    <property type="match status" value="1"/>
</dbReference>
<keyword evidence="4" id="KW-1185">Reference proteome</keyword>
<dbReference type="Gene3D" id="3.30.559.10">
    <property type="entry name" value="Chloramphenicol acetyltransferase-like domain"/>
    <property type="match status" value="1"/>
</dbReference>
<organism evidence="3 4">
    <name type="scientific">Pyrus ussuriensis x Pyrus communis</name>
    <dbReference type="NCBI Taxonomy" id="2448454"/>
    <lineage>
        <taxon>Eukaryota</taxon>
        <taxon>Viridiplantae</taxon>
        <taxon>Streptophyta</taxon>
        <taxon>Embryophyta</taxon>
        <taxon>Tracheophyta</taxon>
        <taxon>Spermatophyta</taxon>
        <taxon>Magnoliopsida</taxon>
        <taxon>eudicotyledons</taxon>
        <taxon>Gunneridae</taxon>
        <taxon>Pentapetalae</taxon>
        <taxon>rosids</taxon>
        <taxon>fabids</taxon>
        <taxon>Rosales</taxon>
        <taxon>Rosaceae</taxon>
        <taxon>Amygdaloideae</taxon>
        <taxon>Maleae</taxon>
        <taxon>Pyrus</taxon>
    </lineage>
</organism>
<evidence type="ECO:0000256" key="2">
    <source>
        <dbReference type="ARBA" id="ARBA00023315"/>
    </source>
</evidence>
<dbReference type="InterPro" id="IPR051504">
    <property type="entry name" value="Plant_metabolite_acyltrans"/>
</dbReference>
<sequence length="261" mass="29874">MAEPASVKVVEVCSIALNTKLPGLRHLEDLSLPLTFFDIYWLRPLLSYVTSNAISLIITEFDADFHHLTSSNNFDIKAKKHHPFIPQLAVSYKKAAVLPLQITVFPNSYGLSAFSFFNLWGYLCKHRGREGERSPPSPSYDRKVIKDPAGLQAIYLNEWLRLGGPNHRSLMHLEVKGSRDSIHGTFEFTGVKIQMLRRSVMAVMMVEEKKKQADHDSKLLHLSTFSLTCAYTWACFVRQRMLEFLCLCPTLARRLENKQFI</sequence>
<reference evidence="3 4" key="1">
    <citation type="submission" date="2019-09" db="EMBL/GenBank/DDBJ databases">
        <authorList>
            <person name="Ou C."/>
        </authorList>
    </citation>
    <scope>NUCLEOTIDE SEQUENCE [LARGE SCALE GENOMIC DNA]</scope>
    <source>
        <strain evidence="3">S2</strain>
        <tissue evidence="3">Leaf</tissue>
    </source>
</reference>
<keyword evidence="1 3" id="KW-0808">Transferase</keyword>
<evidence type="ECO:0000313" key="4">
    <source>
        <dbReference type="Proteomes" id="UP000327157"/>
    </source>
</evidence>
<dbReference type="GO" id="GO:0016747">
    <property type="term" value="F:acyltransferase activity, transferring groups other than amino-acyl groups"/>
    <property type="evidence" value="ECO:0007669"/>
    <property type="project" value="UniProtKB-ARBA"/>
</dbReference>
<dbReference type="InterPro" id="IPR023213">
    <property type="entry name" value="CAT-like_dom_sf"/>
</dbReference>
<keyword evidence="2" id="KW-0012">Acyltransferase</keyword>
<dbReference type="OrthoDB" id="10418130at2759"/>
<reference evidence="4" key="2">
    <citation type="submission" date="2019-10" db="EMBL/GenBank/DDBJ databases">
        <title>A de novo genome assembly of a pear dwarfing rootstock.</title>
        <authorList>
            <person name="Wang F."/>
            <person name="Wang J."/>
            <person name="Li S."/>
            <person name="Zhang Y."/>
            <person name="Fang M."/>
            <person name="Ma L."/>
            <person name="Zhao Y."/>
            <person name="Jiang S."/>
        </authorList>
    </citation>
    <scope>NUCLEOTIDE SEQUENCE [LARGE SCALE GENOMIC DNA]</scope>
</reference>
<evidence type="ECO:0000256" key="1">
    <source>
        <dbReference type="ARBA" id="ARBA00022679"/>
    </source>
</evidence>
<proteinExistence type="predicted"/>
<dbReference type="Proteomes" id="UP000327157">
    <property type="component" value="Chromosome 17"/>
</dbReference>
<name>A0A5N5GA63_9ROSA</name>
<accession>A0A5N5GA63</accession>
<dbReference type="EMBL" id="SMOL01000487">
    <property type="protein sequence ID" value="KAB2610420.1"/>
    <property type="molecule type" value="Genomic_DNA"/>
</dbReference>
<dbReference type="AlphaFoldDB" id="A0A5N5GA63"/>